<dbReference type="AlphaFoldDB" id="A0A0C6FQ94"/>
<organism evidence="1 2">
    <name type="scientific">Methylobacterium aquaticum</name>
    <dbReference type="NCBI Taxonomy" id="270351"/>
    <lineage>
        <taxon>Bacteria</taxon>
        <taxon>Pseudomonadati</taxon>
        <taxon>Pseudomonadota</taxon>
        <taxon>Alphaproteobacteria</taxon>
        <taxon>Hyphomicrobiales</taxon>
        <taxon>Methylobacteriaceae</taxon>
        <taxon>Methylobacterium</taxon>
    </lineage>
</organism>
<dbReference type="KEGG" id="maqu:Maq22A_c22490"/>
<name>A0A0C6FQ94_9HYPH</name>
<dbReference type="OrthoDB" id="9937718at2"/>
<reference evidence="2" key="2">
    <citation type="submission" date="2015-01" db="EMBL/GenBank/DDBJ databases">
        <title>Complete genome sequence of Methylobacterium aquaticum strain 22A.</title>
        <authorList>
            <person name="Tani A."/>
            <person name="Ogura Y."/>
            <person name="Hayashi T."/>
        </authorList>
    </citation>
    <scope>NUCLEOTIDE SEQUENCE [LARGE SCALE GENOMIC DNA]</scope>
    <source>
        <strain evidence="2">MA-22A</strain>
    </source>
</reference>
<protein>
    <submittedName>
        <fullName evidence="1">Uncharacterized protein</fullName>
    </submittedName>
</protein>
<evidence type="ECO:0000313" key="1">
    <source>
        <dbReference type="EMBL" id="BAQ47479.1"/>
    </source>
</evidence>
<dbReference type="RefSeq" id="WP_060848429.1">
    <property type="nucleotide sequence ID" value="NZ_AP014704.1"/>
</dbReference>
<dbReference type="PATRIC" id="fig|270351.10.peg.4341"/>
<accession>A0A0C6FQ94</accession>
<sequence length="75" mass="7823">MNDALRTATSGLLAASRRFDMAAGRLARAGTSLEPAGNDLATAADLVGARMQVRLNAATLRAADDVARRLLDVRA</sequence>
<dbReference type="EMBL" id="AP014704">
    <property type="protein sequence ID" value="BAQ47479.1"/>
    <property type="molecule type" value="Genomic_DNA"/>
</dbReference>
<proteinExistence type="predicted"/>
<dbReference type="Proteomes" id="UP000061432">
    <property type="component" value="Chromosome"/>
</dbReference>
<reference evidence="1 2" key="1">
    <citation type="journal article" date="2015" name="Genome Announc.">
        <title>Complete Genome Sequence of Methylobacterium aquaticum Strain 22A, Isolated from Racomitrium japonicum Moss.</title>
        <authorList>
            <person name="Tani A."/>
            <person name="Ogura Y."/>
            <person name="Hayashi T."/>
            <person name="Kimbara K."/>
        </authorList>
    </citation>
    <scope>NUCLEOTIDE SEQUENCE [LARGE SCALE GENOMIC DNA]</scope>
    <source>
        <strain evidence="1 2">MA-22A</strain>
    </source>
</reference>
<gene>
    <name evidence="1" type="ORF">Maq22A_c22490</name>
</gene>
<dbReference type="STRING" id="270351.Maq22A_c22490"/>
<evidence type="ECO:0000313" key="2">
    <source>
        <dbReference type="Proteomes" id="UP000061432"/>
    </source>
</evidence>